<comment type="caution">
    <text evidence="1">The sequence shown here is derived from an EMBL/GenBank/DDBJ whole genome shotgun (WGS) entry which is preliminary data.</text>
</comment>
<evidence type="ECO:0000313" key="2">
    <source>
        <dbReference type="Proteomes" id="UP000572407"/>
    </source>
</evidence>
<accession>A0A7V8UA50</accession>
<name>A0A7V8UA50_9PSED</name>
<dbReference type="EMBL" id="VDLV01000003">
    <property type="protein sequence ID" value="MBA1376686.1"/>
    <property type="molecule type" value="Genomic_DNA"/>
</dbReference>
<dbReference type="AlphaFoldDB" id="A0A7V8UA50"/>
<dbReference type="RefSeq" id="WP_181286640.1">
    <property type="nucleotide sequence ID" value="NZ_VDLV01000003.1"/>
</dbReference>
<gene>
    <name evidence="1" type="ORF">FHK92_02425</name>
</gene>
<protein>
    <submittedName>
        <fullName evidence="1">Uncharacterized protein</fullName>
    </submittedName>
</protein>
<sequence length="168" mass="19101">MPESPIDSTIIRRDITGVELSHLFFEISNEIGYTHDIAGTYVTHLQDLMDLWANQGFVEIYTQDHDRAWGRVKDSNSTPGSTPWYMGLYHARIQRGGENDPLAVVVFEQQVQDGVAGHTASIRFMLDHDDMFGVGGEKFNPKRMREIRVRIYEFIKEAGLPSLIDEAS</sequence>
<evidence type="ECO:0000313" key="1">
    <source>
        <dbReference type="EMBL" id="MBA1376686.1"/>
    </source>
</evidence>
<proteinExistence type="predicted"/>
<reference evidence="1 2" key="1">
    <citation type="submission" date="2019-06" db="EMBL/GenBank/DDBJ databases">
        <title>Analysis of the biodiversity of Brassica napus bacterial endophytes for the selection of potential efficient biofertilizers for rapeseed crops.</title>
        <authorList>
            <person name="Jimenez-Gomez A."/>
            <person name="Saati-Santamaria Z."/>
            <person name="Menendez E."/>
            <person name="Rivas R."/>
            <person name="Mateos P.F."/>
            <person name="Velazquez E."/>
            <person name="Garcia-Fraile P."/>
        </authorList>
    </citation>
    <scope>NUCLEOTIDE SEQUENCE [LARGE SCALE GENOMIC DNA]</scope>
    <source>
        <strain evidence="1 2">CDVBN10</strain>
    </source>
</reference>
<dbReference type="Proteomes" id="UP000572407">
    <property type="component" value="Unassembled WGS sequence"/>
</dbReference>
<organism evidence="1 2">
    <name type="scientific">Pseudomonas brassicacearum subsp. neoaurantiaca</name>
    <dbReference type="NCBI Taxonomy" id="494916"/>
    <lineage>
        <taxon>Bacteria</taxon>
        <taxon>Pseudomonadati</taxon>
        <taxon>Pseudomonadota</taxon>
        <taxon>Gammaproteobacteria</taxon>
        <taxon>Pseudomonadales</taxon>
        <taxon>Pseudomonadaceae</taxon>
        <taxon>Pseudomonas</taxon>
    </lineage>
</organism>